<evidence type="ECO:0000313" key="3">
    <source>
        <dbReference type="Proteomes" id="UP000433788"/>
    </source>
</evidence>
<dbReference type="InterPro" id="IPR019734">
    <property type="entry name" value="TPR_rpt"/>
</dbReference>
<dbReference type="RefSeq" id="WP_153718422.1">
    <property type="nucleotide sequence ID" value="NZ_WJPP01000001.1"/>
</dbReference>
<dbReference type="Pfam" id="PF13432">
    <property type="entry name" value="TPR_16"/>
    <property type="match status" value="1"/>
</dbReference>
<sequence>MIIPITQRMSLLLITLLITGCSITEQINIGPPGFTERLELADKAFQQGQHERASALYTTLADDNRGLPLPTHRLGIMAYHANDLPEAQEQFERTLAREPEHAASQYNLAMVHLESARRLLRQHERLQPKRAASPTLMGLRRALEQIASDEATNGTGQQP</sequence>
<name>A0A6N7QQD8_9GAMM</name>
<dbReference type="AlphaFoldDB" id="A0A6N7QQD8"/>
<comment type="caution">
    <text evidence="2">The sequence shown here is derived from an EMBL/GenBank/DDBJ whole genome shotgun (WGS) entry which is preliminary data.</text>
</comment>
<reference evidence="2 3" key="1">
    <citation type="submission" date="2019-11" db="EMBL/GenBank/DDBJ databases">
        <authorList>
            <person name="Zhang X.Y."/>
        </authorList>
    </citation>
    <scope>NUCLEOTIDE SEQUENCE [LARGE SCALE GENOMIC DNA]</scope>
    <source>
        <strain evidence="2 3">C176</strain>
    </source>
</reference>
<evidence type="ECO:0000256" key="1">
    <source>
        <dbReference type="PROSITE-ProRule" id="PRU00339"/>
    </source>
</evidence>
<dbReference type="Proteomes" id="UP000433788">
    <property type="component" value="Unassembled WGS sequence"/>
</dbReference>
<protein>
    <submittedName>
        <fullName evidence="2">Tetratricopeptide repeat protein</fullName>
    </submittedName>
</protein>
<dbReference type="PROSITE" id="PS50005">
    <property type="entry name" value="TPR"/>
    <property type="match status" value="1"/>
</dbReference>
<dbReference type="EMBL" id="WJPP01000001">
    <property type="protein sequence ID" value="MRH77368.1"/>
    <property type="molecule type" value="Genomic_DNA"/>
</dbReference>
<organism evidence="2 3">
    <name type="scientific">Spiribacter salilacus</name>
    <dbReference type="NCBI Taxonomy" id="2664894"/>
    <lineage>
        <taxon>Bacteria</taxon>
        <taxon>Pseudomonadati</taxon>
        <taxon>Pseudomonadota</taxon>
        <taxon>Gammaproteobacteria</taxon>
        <taxon>Chromatiales</taxon>
        <taxon>Ectothiorhodospiraceae</taxon>
        <taxon>Spiribacter</taxon>
    </lineage>
</organism>
<keyword evidence="1" id="KW-0802">TPR repeat</keyword>
<accession>A0A6N7QQD8</accession>
<gene>
    <name evidence="2" type="ORF">GH984_01405</name>
</gene>
<proteinExistence type="predicted"/>
<evidence type="ECO:0000313" key="2">
    <source>
        <dbReference type="EMBL" id="MRH77368.1"/>
    </source>
</evidence>
<dbReference type="Gene3D" id="1.25.40.10">
    <property type="entry name" value="Tetratricopeptide repeat domain"/>
    <property type="match status" value="1"/>
</dbReference>
<keyword evidence="3" id="KW-1185">Reference proteome</keyword>
<feature type="repeat" description="TPR" evidence="1">
    <location>
        <begin position="68"/>
        <end position="101"/>
    </location>
</feature>
<dbReference type="SUPFAM" id="SSF48452">
    <property type="entry name" value="TPR-like"/>
    <property type="match status" value="1"/>
</dbReference>
<dbReference type="InterPro" id="IPR011990">
    <property type="entry name" value="TPR-like_helical_dom_sf"/>
</dbReference>